<accession>A0ABS7Q0P4</accession>
<evidence type="ECO:0000259" key="2">
    <source>
        <dbReference type="Pfam" id="PF14378"/>
    </source>
</evidence>
<dbReference type="Proteomes" id="UP000706039">
    <property type="component" value="Unassembled WGS sequence"/>
</dbReference>
<feature type="transmembrane region" description="Helical" evidence="1">
    <location>
        <begin position="281"/>
        <end position="300"/>
    </location>
</feature>
<feature type="transmembrane region" description="Helical" evidence="1">
    <location>
        <begin position="143"/>
        <end position="167"/>
    </location>
</feature>
<feature type="transmembrane region" description="Helical" evidence="1">
    <location>
        <begin position="79"/>
        <end position="100"/>
    </location>
</feature>
<evidence type="ECO:0000313" key="3">
    <source>
        <dbReference type="EMBL" id="MBY8826470.1"/>
    </source>
</evidence>
<dbReference type="Pfam" id="PF14378">
    <property type="entry name" value="PAP2_3"/>
    <property type="match status" value="1"/>
</dbReference>
<gene>
    <name evidence="3" type="ORF">K7G82_29480</name>
</gene>
<feature type="transmembrane region" description="Helical" evidence="1">
    <location>
        <begin position="306"/>
        <end position="327"/>
    </location>
</feature>
<organism evidence="3 4">
    <name type="scientific">Sphingomonas colocasiae</name>
    <dbReference type="NCBI Taxonomy" id="1848973"/>
    <lineage>
        <taxon>Bacteria</taxon>
        <taxon>Pseudomonadati</taxon>
        <taxon>Pseudomonadota</taxon>
        <taxon>Alphaproteobacteria</taxon>
        <taxon>Sphingomonadales</taxon>
        <taxon>Sphingomonadaceae</taxon>
        <taxon>Sphingomonas</taxon>
    </lineage>
</organism>
<keyword evidence="1" id="KW-0472">Membrane</keyword>
<feature type="transmembrane region" description="Helical" evidence="1">
    <location>
        <begin position="179"/>
        <end position="199"/>
    </location>
</feature>
<proteinExistence type="predicted"/>
<feature type="domain" description="Inositolphosphotransferase Aur1/Ipt1" evidence="2">
    <location>
        <begin position="121"/>
        <end position="306"/>
    </location>
</feature>
<reference evidence="3 4" key="1">
    <citation type="submission" date="2021-08" db="EMBL/GenBank/DDBJ databases">
        <authorList>
            <person name="Tuo L."/>
        </authorList>
    </citation>
    <scope>NUCLEOTIDE SEQUENCE [LARGE SCALE GENOMIC DNA]</scope>
    <source>
        <strain evidence="3 4">JCM 31229</strain>
    </source>
</reference>
<keyword evidence="1" id="KW-0812">Transmembrane</keyword>
<sequence>MRADLPAILLCLAYALILAGIFRASGLPFVDASSILANIALYAAAIFIMLAGLFLWSLARARPDSPFRFASAFAREMRLLERLVPAIPVFLAFAVFMPSFSAAKSAIPYFSPYRFDPLFTRMDIWIHGQDAWRLLQPLFGHPVISFLINGAYHLWVLLLYMGLPLIYGWLGNPVVRLQFLISHALCWIVLGTIMATWLASVGPCFVETFSGDPHFRPLMDYLHQADHTYPLMALDVQQTLIDWKQAGTPGLGRGISAMPSMHVSIACLFTLVAFRHSRTIGLAAAAFLILILIGSIHLGYHYAVDGYMSLLATPPLWIMGGLVARWWTKRIQLLDKSNHDKIATI</sequence>
<protein>
    <submittedName>
        <fullName evidence="3">Phosphatase PAP2 family protein</fullName>
    </submittedName>
</protein>
<feature type="transmembrane region" description="Helical" evidence="1">
    <location>
        <begin position="255"/>
        <end position="274"/>
    </location>
</feature>
<comment type="caution">
    <text evidence="3">The sequence shown here is derived from an EMBL/GenBank/DDBJ whole genome shotgun (WGS) entry which is preliminary data.</text>
</comment>
<dbReference type="InterPro" id="IPR026841">
    <property type="entry name" value="Aur1/Ipt1"/>
</dbReference>
<name>A0ABS7Q0P4_9SPHN</name>
<dbReference type="EMBL" id="JAINVV010000019">
    <property type="protein sequence ID" value="MBY8826470.1"/>
    <property type="molecule type" value="Genomic_DNA"/>
</dbReference>
<feature type="transmembrane region" description="Helical" evidence="1">
    <location>
        <begin position="36"/>
        <end position="58"/>
    </location>
</feature>
<keyword evidence="4" id="KW-1185">Reference proteome</keyword>
<dbReference type="RefSeq" id="WP_222994058.1">
    <property type="nucleotide sequence ID" value="NZ_JAINVV010000019.1"/>
</dbReference>
<evidence type="ECO:0000313" key="4">
    <source>
        <dbReference type="Proteomes" id="UP000706039"/>
    </source>
</evidence>
<keyword evidence="1" id="KW-1133">Transmembrane helix</keyword>
<evidence type="ECO:0000256" key="1">
    <source>
        <dbReference type="SAM" id="Phobius"/>
    </source>
</evidence>